<sequence length="198" mass="22368">MPSFHMSTQTIKDTLAPRETNGQVVFLKKLHWFKTESQVEVHVDRIIRPRQVEYHWPEKDDTAKKAKKQNMGYVWIVCENKYAAKTLVEEVNLEERKGGFYGRTLEAVHTHRRPRLPLQNRHHTNRPHHTPPSNTPSASTAPPPVLDFHLTSADPACGTAHMRPSHATTTPGSTHAALVANIKPTMNGDVLVNSQPQN</sequence>
<comment type="caution">
    <text evidence="2">The sequence shown here is derived from an EMBL/GenBank/DDBJ whole genome shotgun (WGS) entry which is preliminary data.</text>
</comment>
<accession>A0AAD9AF64</accession>
<evidence type="ECO:0000256" key="1">
    <source>
        <dbReference type="SAM" id="MobiDB-lite"/>
    </source>
</evidence>
<feature type="compositionally biased region" description="Basic residues" evidence="1">
    <location>
        <begin position="111"/>
        <end position="129"/>
    </location>
</feature>
<feature type="compositionally biased region" description="Low complexity" evidence="1">
    <location>
        <begin position="131"/>
        <end position="140"/>
    </location>
</feature>
<evidence type="ECO:0000313" key="3">
    <source>
        <dbReference type="Proteomes" id="UP001243330"/>
    </source>
</evidence>
<name>A0AAD9AF64_9PEZI</name>
<reference evidence="2" key="1">
    <citation type="submission" date="2023-01" db="EMBL/GenBank/DDBJ databases">
        <title>Colletotrichum chrysophilum M932 genome sequence.</title>
        <authorList>
            <person name="Baroncelli R."/>
        </authorList>
    </citation>
    <scope>NUCLEOTIDE SEQUENCE</scope>
    <source>
        <strain evidence="2">M932</strain>
    </source>
</reference>
<feature type="region of interest" description="Disordered" evidence="1">
    <location>
        <begin position="111"/>
        <end position="173"/>
    </location>
</feature>
<dbReference type="AlphaFoldDB" id="A0AAD9AF64"/>
<protein>
    <submittedName>
        <fullName evidence="2">Uncharacterized protein</fullName>
    </submittedName>
</protein>
<dbReference type="EMBL" id="JAQOWY010000214">
    <property type="protein sequence ID" value="KAK1847071.1"/>
    <property type="molecule type" value="Genomic_DNA"/>
</dbReference>
<gene>
    <name evidence="2" type="ORF">CCHR01_10294</name>
</gene>
<evidence type="ECO:0000313" key="2">
    <source>
        <dbReference type="EMBL" id="KAK1847071.1"/>
    </source>
</evidence>
<proteinExistence type="predicted"/>
<organism evidence="2 3">
    <name type="scientific">Colletotrichum chrysophilum</name>
    <dbReference type="NCBI Taxonomy" id="1836956"/>
    <lineage>
        <taxon>Eukaryota</taxon>
        <taxon>Fungi</taxon>
        <taxon>Dikarya</taxon>
        <taxon>Ascomycota</taxon>
        <taxon>Pezizomycotina</taxon>
        <taxon>Sordariomycetes</taxon>
        <taxon>Hypocreomycetidae</taxon>
        <taxon>Glomerellales</taxon>
        <taxon>Glomerellaceae</taxon>
        <taxon>Colletotrichum</taxon>
        <taxon>Colletotrichum gloeosporioides species complex</taxon>
    </lineage>
</organism>
<dbReference type="Proteomes" id="UP001243330">
    <property type="component" value="Unassembled WGS sequence"/>
</dbReference>
<keyword evidence="3" id="KW-1185">Reference proteome</keyword>